<accession>A0A660SGK2</accession>
<evidence type="ECO:0000313" key="2">
    <source>
        <dbReference type="Proteomes" id="UP000268469"/>
    </source>
</evidence>
<dbReference type="InterPro" id="IPR036237">
    <property type="entry name" value="Xyl_isomerase-like_sf"/>
</dbReference>
<dbReference type="SUPFAM" id="SSF51658">
    <property type="entry name" value="Xylose isomerase-like"/>
    <property type="match status" value="1"/>
</dbReference>
<organism evidence="1 2">
    <name type="scientific">candidate division WOR-3 bacterium</name>
    <dbReference type="NCBI Taxonomy" id="2052148"/>
    <lineage>
        <taxon>Bacteria</taxon>
        <taxon>Bacteria division WOR-3</taxon>
    </lineage>
</organism>
<dbReference type="EMBL" id="QNBE01000105">
    <property type="protein sequence ID" value="RKX69121.1"/>
    <property type="molecule type" value="Genomic_DNA"/>
</dbReference>
<gene>
    <name evidence="1" type="ORF">DRP53_09170</name>
</gene>
<evidence type="ECO:0000313" key="1">
    <source>
        <dbReference type="EMBL" id="RKX69121.1"/>
    </source>
</evidence>
<sequence length="75" mass="8621">MQLGAMNNPAGKLTKEIEWIGSSHFDFVDLTLEVNARPERIDIDRVRNLLARYQLGIIGHTPWFLPAAVEYRELI</sequence>
<comment type="caution">
    <text evidence="1">The sequence shown here is derived from an EMBL/GenBank/DDBJ whole genome shotgun (WGS) entry which is preliminary data.</text>
</comment>
<feature type="non-terminal residue" evidence="1">
    <location>
        <position position="75"/>
    </location>
</feature>
<proteinExistence type="predicted"/>
<protein>
    <submittedName>
        <fullName evidence="1">Sugar phosphate isomerase/epimerase</fullName>
    </submittedName>
</protein>
<dbReference type="GO" id="GO:0016853">
    <property type="term" value="F:isomerase activity"/>
    <property type="evidence" value="ECO:0007669"/>
    <property type="project" value="UniProtKB-KW"/>
</dbReference>
<name>A0A660SGK2_UNCW3</name>
<dbReference type="Proteomes" id="UP000268469">
    <property type="component" value="Unassembled WGS sequence"/>
</dbReference>
<dbReference type="AlphaFoldDB" id="A0A660SGK2"/>
<keyword evidence="1" id="KW-0413">Isomerase</keyword>
<reference evidence="1 2" key="1">
    <citation type="submission" date="2018-06" db="EMBL/GenBank/DDBJ databases">
        <title>Extensive metabolic versatility and redundancy in microbially diverse, dynamic hydrothermal sediments.</title>
        <authorList>
            <person name="Dombrowski N."/>
            <person name="Teske A."/>
            <person name="Baker B.J."/>
        </authorList>
    </citation>
    <scope>NUCLEOTIDE SEQUENCE [LARGE SCALE GENOMIC DNA]</scope>
    <source>
        <strain evidence="1">B36_G15</strain>
    </source>
</reference>